<name>A0A815V1T8_9BILA</name>
<evidence type="ECO:0000313" key="2">
    <source>
        <dbReference type="Proteomes" id="UP000663891"/>
    </source>
</evidence>
<proteinExistence type="predicted"/>
<evidence type="ECO:0000313" key="1">
    <source>
        <dbReference type="EMBL" id="CAF1524778.1"/>
    </source>
</evidence>
<dbReference type="Proteomes" id="UP000663891">
    <property type="component" value="Unassembled WGS sequence"/>
</dbReference>
<comment type="caution">
    <text evidence="1">The sequence shown here is derived from an EMBL/GenBank/DDBJ whole genome shotgun (WGS) entry which is preliminary data.</text>
</comment>
<protein>
    <submittedName>
        <fullName evidence="1">Uncharacterized protein</fullName>
    </submittedName>
</protein>
<organism evidence="1 2">
    <name type="scientific">Adineta steineri</name>
    <dbReference type="NCBI Taxonomy" id="433720"/>
    <lineage>
        <taxon>Eukaryota</taxon>
        <taxon>Metazoa</taxon>
        <taxon>Spiralia</taxon>
        <taxon>Gnathifera</taxon>
        <taxon>Rotifera</taxon>
        <taxon>Eurotatoria</taxon>
        <taxon>Bdelloidea</taxon>
        <taxon>Adinetida</taxon>
        <taxon>Adinetidae</taxon>
        <taxon>Adineta</taxon>
    </lineage>
</organism>
<dbReference type="AlphaFoldDB" id="A0A815V1T8"/>
<accession>A0A815V1T8</accession>
<feature type="non-terminal residue" evidence="1">
    <location>
        <position position="34"/>
    </location>
</feature>
<sequence length="34" mass="3661">MILTALENSSEPPDGLSVDESAAIHLYTMQWPGS</sequence>
<reference evidence="1" key="1">
    <citation type="submission" date="2021-02" db="EMBL/GenBank/DDBJ databases">
        <authorList>
            <person name="Nowell W R."/>
        </authorList>
    </citation>
    <scope>NUCLEOTIDE SEQUENCE</scope>
</reference>
<gene>
    <name evidence="1" type="ORF">VCS650_LOCUS43437</name>
</gene>
<dbReference type="EMBL" id="CAJNON010003556">
    <property type="protein sequence ID" value="CAF1524778.1"/>
    <property type="molecule type" value="Genomic_DNA"/>
</dbReference>